<evidence type="ECO:0000313" key="1">
    <source>
        <dbReference type="EnsemblMetazoa" id="ASTEI11190-PA"/>
    </source>
</evidence>
<proteinExistence type="predicted"/>
<dbReference type="InterPro" id="IPR012337">
    <property type="entry name" value="RNaseH-like_sf"/>
</dbReference>
<dbReference type="VEuPathDB" id="VectorBase:ASTE002250"/>
<accession>A0A182YRV4</accession>
<dbReference type="Pfam" id="PF18701">
    <property type="entry name" value="DUF5641"/>
    <property type="match status" value="1"/>
</dbReference>
<dbReference type="VEuPathDB" id="VectorBase:ASTEI20_044539"/>
<dbReference type="PANTHER" id="PTHR47331:SF2">
    <property type="match status" value="1"/>
</dbReference>
<reference evidence="2" key="1">
    <citation type="journal article" date="2014" name="Genome Biol.">
        <title>Genome analysis of a major urban malaria vector mosquito, Anopheles stephensi.</title>
        <authorList>
            <person name="Jiang X."/>
            <person name="Peery A."/>
            <person name="Hall A.B."/>
            <person name="Sharma A."/>
            <person name="Chen X.G."/>
            <person name="Waterhouse R.M."/>
            <person name="Komissarov A."/>
            <person name="Riehle M.M."/>
            <person name="Shouche Y."/>
            <person name="Sharakhova M.V."/>
            <person name="Lawson D."/>
            <person name="Pakpour N."/>
            <person name="Arensburger P."/>
            <person name="Davidson V.L."/>
            <person name="Eiglmeier K."/>
            <person name="Emrich S."/>
            <person name="George P."/>
            <person name="Kennedy R.C."/>
            <person name="Mane S.P."/>
            <person name="Maslen G."/>
            <person name="Oringanje C."/>
            <person name="Qi Y."/>
            <person name="Settlage R."/>
            <person name="Tojo M."/>
            <person name="Tubio J.M."/>
            <person name="Unger M.F."/>
            <person name="Wang B."/>
            <person name="Vernick K.D."/>
            <person name="Ribeiro J.M."/>
            <person name="James A.A."/>
            <person name="Michel K."/>
            <person name="Riehle M.A."/>
            <person name="Luckhart S."/>
            <person name="Sharakhov I.V."/>
            <person name="Tu Z."/>
        </authorList>
    </citation>
    <scope>NUCLEOTIDE SEQUENCE [LARGE SCALE GENOMIC DNA]</scope>
    <source>
        <strain evidence="2">Indian</strain>
    </source>
</reference>
<dbReference type="STRING" id="30069.A0A182YRV4"/>
<dbReference type="AlphaFoldDB" id="A0A182YRV4"/>
<dbReference type="Proteomes" id="UP000076408">
    <property type="component" value="Unassembled WGS sequence"/>
</dbReference>
<keyword evidence="2" id="KW-1185">Reference proteome</keyword>
<dbReference type="OMA" id="TENQHAI"/>
<reference evidence="1" key="2">
    <citation type="submission" date="2020-05" db="UniProtKB">
        <authorList>
            <consortium name="EnsemblMetazoa"/>
        </authorList>
    </citation>
    <scope>IDENTIFICATION</scope>
    <source>
        <strain evidence="1">Indian</strain>
    </source>
</reference>
<name>A0A182YRV4_ANOST</name>
<dbReference type="VEuPathDB" id="VectorBase:ASTEI11190"/>
<dbReference type="PANTHER" id="PTHR47331">
    <property type="entry name" value="PHD-TYPE DOMAIN-CONTAINING PROTEIN"/>
    <property type="match status" value="1"/>
</dbReference>
<dbReference type="InterPro" id="IPR040676">
    <property type="entry name" value="DUF5641"/>
</dbReference>
<organism evidence="1 2">
    <name type="scientific">Anopheles stephensi</name>
    <name type="common">Indo-Pakistan malaria mosquito</name>
    <dbReference type="NCBI Taxonomy" id="30069"/>
    <lineage>
        <taxon>Eukaryota</taxon>
        <taxon>Metazoa</taxon>
        <taxon>Ecdysozoa</taxon>
        <taxon>Arthropoda</taxon>
        <taxon>Hexapoda</taxon>
        <taxon>Insecta</taxon>
        <taxon>Pterygota</taxon>
        <taxon>Neoptera</taxon>
        <taxon>Endopterygota</taxon>
        <taxon>Diptera</taxon>
        <taxon>Nematocera</taxon>
        <taxon>Culicoidea</taxon>
        <taxon>Culicidae</taxon>
        <taxon>Anophelinae</taxon>
        <taxon>Anopheles</taxon>
    </lineage>
</organism>
<dbReference type="VEuPathDB" id="VectorBase:ASTE008229"/>
<sequence length="350" mass="40495">MNFRYICKTHGFISKIILSLFVIFKFHEQLFIDPFKVYNCMCFVTHLRKGTVPAAMSAMTTRTIAQLELYAAKLGSDLYAKIREAIPSISNVMFWTDSMIVYHWLQSRPQYWKTFVANRVSQIQHTTKGFHWRHVPGCDNPADLVSRGCLGSELLHEMKWWQGPSWLSLPEQFWPQTIAANQNDMTTILAEIEGCLNSRPITPMSEDPSGLTALTPGHFLTGENLQLLPSINLTQIPINRLTHWQIIQQQLQRFWKRWRTEYLQKLQARSKWLTKGKEQVRVGQLIIIHEDNVQPSRWPLARITKTHPGRDNIIRVISAKTIKGNEVTRPIAKIGLIPEIDRSDPTEDKI</sequence>
<dbReference type="VEuPathDB" id="VectorBase:ASTEI20_043129"/>
<dbReference type="EnsemblMetazoa" id="ASTEI11190-RA">
    <property type="protein sequence ID" value="ASTEI11190-PA"/>
    <property type="gene ID" value="ASTEI11190"/>
</dbReference>
<dbReference type="SUPFAM" id="SSF53098">
    <property type="entry name" value="Ribonuclease H-like"/>
    <property type="match status" value="1"/>
</dbReference>
<evidence type="ECO:0000313" key="2">
    <source>
        <dbReference type="Proteomes" id="UP000076408"/>
    </source>
</evidence>
<protein>
    <submittedName>
        <fullName evidence="1">DUF5641 domain-containing protein</fullName>
    </submittedName>
</protein>